<evidence type="ECO:0000256" key="1">
    <source>
        <dbReference type="SAM" id="MobiDB-lite"/>
    </source>
</evidence>
<organism evidence="2 3">
    <name type="scientific">Kitasatospora kifunensis</name>
    <name type="common">Streptomyces kifunensis</name>
    <dbReference type="NCBI Taxonomy" id="58351"/>
    <lineage>
        <taxon>Bacteria</taxon>
        <taxon>Bacillati</taxon>
        <taxon>Actinomycetota</taxon>
        <taxon>Actinomycetes</taxon>
        <taxon>Kitasatosporales</taxon>
        <taxon>Streptomycetaceae</taxon>
        <taxon>Kitasatospora</taxon>
    </lineage>
</organism>
<gene>
    <name evidence="2" type="ORF">FHR34_001247</name>
</gene>
<sequence>MARLVTDKIASLYTGHPASKIRQWGLEGRITRYVDESQRRGGIRYDLDELHSERQDYEGGPIIRGKTPAMPTPRRGTVVTTRELRLPYGRLAA</sequence>
<dbReference type="Proteomes" id="UP000540506">
    <property type="component" value="Unassembled WGS sequence"/>
</dbReference>
<evidence type="ECO:0000313" key="3">
    <source>
        <dbReference type="Proteomes" id="UP000540506"/>
    </source>
</evidence>
<evidence type="ECO:0000313" key="2">
    <source>
        <dbReference type="EMBL" id="MBB4922254.1"/>
    </source>
</evidence>
<accession>A0A7W7QYU8</accession>
<proteinExistence type="predicted"/>
<protein>
    <submittedName>
        <fullName evidence="2">Uncharacterized protein</fullName>
    </submittedName>
</protein>
<keyword evidence="3" id="KW-1185">Reference proteome</keyword>
<comment type="caution">
    <text evidence="2">The sequence shown here is derived from an EMBL/GenBank/DDBJ whole genome shotgun (WGS) entry which is preliminary data.</text>
</comment>
<dbReference type="AlphaFoldDB" id="A0A7W7QYU8"/>
<name>A0A7W7QYU8_KITKI</name>
<dbReference type="EMBL" id="JACHJV010000001">
    <property type="protein sequence ID" value="MBB4922254.1"/>
    <property type="molecule type" value="Genomic_DNA"/>
</dbReference>
<reference evidence="2 3" key="1">
    <citation type="submission" date="2020-08" db="EMBL/GenBank/DDBJ databases">
        <title>Sequencing the genomes of 1000 actinobacteria strains.</title>
        <authorList>
            <person name="Klenk H.-P."/>
        </authorList>
    </citation>
    <scope>NUCLEOTIDE SEQUENCE [LARGE SCALE GENOMIC DNA]</scope>
    <source>
        <strain evidence="2 3">DSM 41654</strain>
    </source>
</reference>
<feature type="region of interest" description="Disordered" evidence="1">
    <location>
        <begin position="56"/>
        <end position="76"/>
    </location>
</feature>
<dbReference type="RefSeq" id="WP_184934458.1">
    <property type="nucleotide sequence ID" value="NZ_JACHJV010000001.1"/>
</dbReference>